<accession>A0A6F8YJP2</accession>
<gene>
    <name evidence="1" type="ORF">Psuf_036580</name>
</gene>
<proteinExistence type="predicted"/>
<sequence>MSTAIVKTREELLEWRDRLLTQVGMSKERLYDLGRDFDLLPDQRKVYELVRSIDYLLGDD</sequence>
<dbReference type="KEGG" id="psuu:Psuf_036580"/>
<organism evidence="1 2">
    <name type="scientific">Phytohabitans suffuscus</name>
    <dbReference type="NCBI Taxonomy" id="624315"/>
    <lineage>
        <taxon>Bacteria</taxon>
        <taxon>Bacillati</taxon>
        <taxon>Actinomycetota</taxon>
        <taxon>Actinomycetes</taxon>
        <taxon>Micromonosporales</taxon>
        <taxon>Micromonosporaceae</taxon>
    </lineage>
</organism>
<dbReference type="EMBL" id="AP022871">
    <property type="protein sequence ID" value="BCB86345.1"/>
    <property type="molecule type" value="Genomic_DNA"/>
</dbReference>
<name>A0A6F8YJP2_9ACTN</name>
<dbReference type="RefSeq" id="WP_173158197.1">
    <property type="nucleotide sequence ID" value="NZ_AP022871.1"/>
</dbReference>
<evidence type="ECO:0000313" key="2">
    <source>
        <dbReference type="Proteomes" id="UP000503011"/>
    </source>
</evidence>
<dbReference type="AlphaFoldDB" id="A0A6F8YJP2"/>
<reference evidence="1 2" key="1">
    <citation type="submission" date="2020-03" db="EMBL/GenBank/DDBJ databases">
        <title>Whole genome shotgun sequence of Phytohabitans suffuscus NBRC 105367.</title>
        <authorList>
            <person name="Komaki H."/>
            <person name="Tamura T."/>
        </authorList>
    </citation>
    <scope>NUCLEOTIDE SEQUENCE [LARGE SCALE GENOMIC DNA]</scope>
    <source>
        <strain evidence="1 2">NBRC 105367</strain>
    </source>
</reference>
<evidence type="ECO:0000313" key="1">
    <source>
        <dbReference type="EMBL" id="BCB86345.1"/>
    </source>
</evidence>
<dbReference type="Proteomes" id="UP000503011">
    <property type="component" value="Chromosome"/>
</dbReference>
<protein>
    <submittedName>
        <fullName evidence="1">Uncharacterized protein</fullName>
    </submittedName>
</protein>
<keyword evidence="2" id="KW-1185">Reference proteome</keyword>
<reference evidence="1 2" key="2">
    <citation type="submission" date="2020-03" db="EMBL/GenBank/DDBJ databases">
        <authorList>
            <person name="Ichikawa N."/>
            <person name="Kimura A."/>
            <person name="Kitahashi Y."/>
            <person name="Uohara A."/>
        </authorList>
    </citation>
    <scope>NUCLEOTIDE SEQUENCE [LARGE SCALE GENOMIC DNA]</scope>
    <source>
        <strain evidence="1 2">NBRC 105367</strain>
    </source>
</reference>